<sequence length="211" mass="23197">MMNLKTHAFNPEIYRNLDIEEIISAPLIAATSANGMMAREQVRFLMDFCFNKEGENYKPVMIRTAIVNSIIEPGKEAGDKGVIRRITTSFYLPLLTIIPINSLAVETTSVNFEIELTGQTTKTDSNEGAKSGNPPATPPRPRLLGKVSYDSKERSGQSDKYQNRSSNSSGLKVDIKAGQLPLPPGMTTLLDLYTKSIGPFEQPDKTAEKEG</sequence>
<dbReference type="InterPro" id="IPR024510">
    <property type="entry name" value="DUF2589"/>
</dbReference>
<evidence type="ECO:0000313" key="2">
    <source>
        <dbReference type="EMBL" id="MBC9796774.1"/>
    </source>
</evidence>
<dbReference type="EMBL" id="JACVDC010000036">
    <property type="protein sequence ID" value="MBC9796774.1"/>
    <property type="molecule type" value="Genomic_DNA"/>
</dbReference>
<feature type="compositionally biased region" description="Polar residues" evidence="1">
    <location>
        <begin position="118"/>
        <end position="128"/>
    </location>
</feature>
<feature type="compositionally biased region" description="Polar residues" evidence="1">
    <location>
        <begin position="158"/>
        <end position="170"/>
    </location>
</feature>
<feature type="region of interest" description="Disordered" evidence="1">
    <location>
        <begin position="118"/>
        <end position="182"/>
    </location>
</feature>
<evidence type="ECO:0000256" key="1">
    <source>
        <dbReference type="SAM" id="MobiDB-lite"/>
    </source>
</evidence>
<reference evidence="2 3" key="1">
    <citation type="submission" date="2020-09" db="EMBL/GenBank/DDBJ databases">
        <title>Sinomicrobium weinanense sp. nov., a halophilic bacteria isolated from saline-alkali soil.</title>
        <authorList>
            <person name="Wu P."/>
            <person name="Ren H."/>
            <person name="Mei Y."/>
            <person name="Liang Y."/>
            <person name="Chen Z."/>
        </authorList>
    </citation>
    <scope>NUCLEOTIDE SEQUENCE [LARGE SCALE GENOMIC DNA]</scope>
    <source>
        <strain evidence="2 3">FJxs</strain>
    </source>
</reference>
<protein>
    <submittedName>
        <fullName evidence="2">DUF2589 domain-containing protein</fullName>
    </submittedName>
</protein>
<name>A0A926JSX9_9FLAO</name>
<dbReference type="AlphaFoldDB" id="A0A926JSX9"/>
<comment type="caution">
    <text evidence="2">The sequence shown here is derived from an EMBL/GenBank/DDBJ whole genome shotgun (WGS) entry which is preliminary data.</text>
</comment>
<gene>
    <name evidence="2" type="ORF">IBL28_12395</name>
</gene>
<keyword evidence="3" id="KW-1185">Reference proteome</keyword>
<dbReference type="Proteomes" id="UP000653730">
    <property type="component" value="Unassembled WGS sequence"/>
</dbReference>
<proteinExistence type="predicted"/>
<dbReference type="Pfam" id="PF11655">
    <property type="entry name" value="DUF2589"/>
    <property type="match status" value="1"/>
</dbReference>
<evidence type="ECO:0000313" key="3">
    <source>
        <dbReference type="Proteomes" id="UP000653730"/>
    </source>
</evidence>
<accession>A0A926JSX9</accession>
<organism evidence="2 3">
    <name type="scientific">Sinomicrobium weinanense</name>
    <dbReference type="NCBI Taxonomy" id="2842200"/>
    <lineage>
        <taxon>Bacteria</taxon>
        <taxon>Pseudomonadati</taxon>
        <taxon>Bacteroidota</taxon>
        <taxon>Flavobacteriia</taxon>
        <taxon>Flavobacteriales</taxon>
        <taxon>Flavobacteriaceae</taxon>
        <taxon>Sinomicrobium</taxon>
    </lineage>
</organism>
<dbReference type="RefSeq" id="WP_187965919.1">
    <property type="nucleotide sequence ID" value="NZ_JACVDC010000036.1"/>
</dbReference>